<dbReference type="KEGG" id="msar:MSAR_40810"/>
<evidence type="ECO:0000313" key="3">
    <source>
        <dbReference type="Proteomes" id="UP000466445"/>
    </source>
</evidence>
<dbReference type="AlphaFoldDB" id="A0A7I7SY62"/>
<dbReference type="PROSITE" id="PS51186">
    <property type="entry name" value="GNAT"/>
    <property type="match status" value="1"/>
</dbReference>
<name>A0A7I7SY62_9MYCO</name>
<dbReference type="InterPro" id="IPR000182">
    <property type="entry name" value="GNAT_dom"/>
</dbReference>
<proteinExistence type="predicted"/>
<keyword evidence="3" id="KW-1185">Reference proteome</keyword>
<evidence type="ECO:0000313" key="2">
    <source>
        <dbReference type="EMBL" id="BBY60945.1"/>
    </source>
</evidence>
<evidence type="ECO:0000259" key="1">
    <source>
        <dbReference type="PROSITE" id="PS51186"/>
    </source>
</evidence>
<protein>
    <recommendedName>
        <fullName evidence="1">N-acetyltransferase domain-containing protein</fullName>
    </recommendedName>
</protein>
<dbReference type="Proteomes" id="UP000466445">
    <property type="component" value="Chromosome"/>
</dbReference>
<dbReference type="GO" id="GO:0016747">
    <property type="term" value="F:acyltransferase activity, transferring groups other than amino-acyl groups"/>
    <property type="evidence" value="ECO:0007669"/>
    <property type="project" value="InterPro"/>
</dbReference>
<dbReference type="Gene3D" id="3.40.630.30">
    <property type="match status" value="1"/>
</dbReference>
<dbReference type="EMBL" id="AP022595">
    <property type="protein sequence ID" value="BBY60945.1"/>
    <property type="molecule type" value="Genomic_DNA"/>
</dbReference>
<reference evidence="2 3" key="1">
    <citation type="journal article" date="2019" name="Emerg. Microbes Infect.">
        <title>Comprehensive subspecies identification of 175 nontuberculous mycobacteria species based on 7547 genomic profiles.</title>
        <authorList>
            <person name="Matsumoto Y."/>
            <person name="Kinjo T."/>
            <person name="Motooka D."/>
            <person name="Nabeya D."/>
            <person name="Jung N."/>
            <person name="Uechi K."/>
            <person name="Horii T."/>
            <person name="Iida T."/>
            <person name="Fujita J."/>
            <person name="Nakamura S."/>
        </authorList>
    </citation>
    <scope>NUCLEOTIDE SEQUENCE [LARGE SCALE GENOMIC DNA]</scope>
    <source>
        <strain evidence="2 3">JCM 30395</strain>
    </source>
</reference>
<gene>
    <name evidence="2" type="ORF">MSAR_40810</name>
</gene>
<dbReference type="InterPro" id="IPR016181">
    <property type="entry name" value="Acyl_CoA_acyltransferase"/>
</dbReference>
<dbReference type="SUPFAM" id="SSF55729">
    <property type="entry name" value="Acyl-CoA N-acyltransferases (Nat)"/>
    <property type="match status" value="1"/>
</dbReference>
<accession>A0A7I7SY62</accession>
<organism evidence="2 3">
    <name type="scientific">Mycolicibacterium sarraceniae</name>
    <dbReference type="NCBI Taxonomy" id="1534348"/>
    <lineage>
        <taxon>Bacteria</taxon>
        <taxon>Bacillati</taxon>
        <taxon>Actinomycetota</taxon>
        <taxon>Actinomycetes</taxon>
        <taxon>Mycobacteriales</taxon>
        <taxon>Mycobacteriaceae</taxon>
        <taxon>Mycolicibacterium</taxon>
    </lineage>
</organism>
<sequence>MLLDPAVQLRLAIPEDDVFIVEMARHASVIEGWPLPDLESEGVHSLLPADGEVSIVAVKAGGRRVGAVWTLHNEPPLRVGSAGVPLPELCIAVVPDMRGNGVGNALLDALFVQCAGTQTALCLNVHARNPARKLYQRRGFEDIGQGRGPLGIAMQKDL</sequence>
<feature type="domain" description="N-acetyltransferase" evidence="1">
    <location>
        <begin position="7"/>
        <end position="158"/>
    </location>
</feature>
<dbReference type="RefSeq" id="WP_163699767.1">
    <property type="nucleotide sequence ID" value="NZ_AP022595.1"/>
</dbReference>
<dbReference type="Pfam" id="PF13508">
    <property type="entry name" value="Acetyltransf_7"/>
    <property type="match status" value="1"/>
</dbReference>